<dbReference type="GO" id="GO:0004519">
    <property type="term" value="F:endonuclease activity"/>
    <property type="evidence" value="ECO:0007669"/>
    <property type="project" value="UniProtKB-KW"/>
</dbReference>
<dbReference type="Proteomes" id="UP000255110">
    <property type="component" value="Unassembled WGS sequence"/>
</dbReference>
<dbReference type="EMBL" id="LNYZ01000001">
    <property type="protein sequence ID" value="KTD81108.1"/>
    <property type="molecule type" value="Genomic_DNA"/>
</dbReference>
<evidence type="ECO:0000313" key="3">
    <source>
        <dbReference type="EMBL" id="KTD81108.1"/>
    </source>
</evidence>
<protein>
    <submittedName>
        <fullName evidence="3 4">Endonuclease-1</fullName>
        <ecNumber evidence="3 4">3.1.21.-</ecNumber>
    </submittedName>
</protein>
<dbReference type="RefSeq" id="WP_058475920.1">
    <property type="nucleotide sequence ID" value="NZ_CAAAIO010000003.1"/>
</dbReference>
<keyword evidence="4" id="KW-0378">Hydrolase</keyword>
<organism evidence="4 6">
    <name type="scientific">Legionella steigerwaltii</name>
    <dbReference type="NCBI Taxonomy" id="460"/>
    <lineage>
        <taxon>Bacteria</taxon>
        <taxon>Pseudomonadati</taxon>
        <taxon>Pseudomonadota</taxon>
        <taxon>Gammaproteobacteria</taxon>
        <taxon>Legionellales</taxon>
        <taxon>Legionellaceae</taxon>
        <taxon>Legionella</taxon>
    </lineage>
</organism>
<dbReference type="STRING" id="460.Lstg_0335"/>
<evidence type="ECO:0000313" key="4">
    <source>
        <dbReference type="EMBL" id="STY23203.1"/>
    </source>
</evidence>
<dbReference type="InterPro" id="IPR044925">
    <property type="entry name" value="His-Me_finger_sf"/>
</dbReference>
<accession>A0A378L8Q7</accession>
<evidence type="ECO:0000256" key="1">
    <source>
        <dbReference type="ARBA" id="ARBA00006429"/>
    </source>
</evidence>
<dbReference type="EMBL" id="UGOY01000001">
    <property type="protein sequence ID" value="STY23203.1"/>
    <property type="molecule type" value="Genomic_DNA"/>
</dbReference>
<reference evidence="4 6" key="2">
    <citation type="submission" date="2018-06" db="EMBL/GenBank/DDBJ databases">
        <authorList>
            <consortium name="Pathogen Informatics"/>
            <person name="Doyle S."/>
        </authorList>
    </citation>
    <scope>NUCLEOTIDE SEQUENCE [LARGE SCALE GENOMIC DNA]</scope>
    <source>
        <strain evidence="4 6">NCTC11991</strain>
    </source>
</reference>
<reference evidence="3 5" key="1">
    <citation type="submission" date="2015-11" db="EMBL/GenBank/DDBJ databases">
        <title>Genomic analysis of 38 Legionella species identifies large and diverse effector repertoires.</title>
        <authorList>
            <person name="Burstein D."/>
            <person name="Amaro F."/>
            <person name="Zusman T."/>
            <person name="Lifshitz Z."/>
            <person name="Cohen O."/>
            <person name="Gilbert J.A."/>
            <person name="Pupko T."/>
            <person name="Shuman H.A."/>
            <person name="Segal G."/>
        </authorList>
    </citation>
    <scope>NUCLEOTIDE SEQUENCE [LARGE SCALE GENOMIC DNA]</scope>
    <source>
        <strain evidence="3 5">SC-18-C9</strain>
    </source>
</reference>
<evidence type="ECO:0000256" key="2">
    <source>
        <dbReference type="SAM" id="SignalP"/>
    </source>
</evidence>
<proteinExistence type="inferred from homology"/>
<dbReference type="InterPro" id="IPR007346">
    <property type="entry name" value="Endonuclease-I"/>
</dbReference>
<comment type="similarity">
    <text evidence="1">Belongs to the EndA/NucM nuclease family.</text>
</comment>
<keyword evidence="5" id="KW-1185">Reference proteome</keyword>
<gene>
    <name evidence="4" type="primary">dns</name>
    <name evidence="3" type="ORF">Lstg_0335</name>
    <name evidence="4" type="ORF">NCTC11991_01807</name>
</gene>
<dbReference type="Pfam" id="PF04231">
    <property type="entry name" value="Endonuclease_1"/>
    <property type="match status" value="1"/>
</dbReference>
<evidence type="ECO:0000313" key="5">
    <source>
        <dbReference type="Proteomes" id="UP000054820"/>
    </source>
</evidence>
<dbReference type="OrthoDB" id="9800417at2"/>
<keyword evidence="4" id="KW-0255">Endonuclease</keyword>
<evidence type="ECO:0000313" key="6">
    <source>
        <dbReference type="Proteomes" id="UP000255110"/>
    </source>
</evidence>
<keyword evidence="4" id="KW-0540">Nuclease</keyword>
<keyword evidence="2" id="KW-0732">Signal</keyword>
<name>A0A378L8Q7_9GAMM</name>
<feature type="signal peptide" evidence="2">
    <location>
        <begin position="1"/>
        <end position="16"/>
    </location>
</feature>
<dbReference type="GO" id="GO:0016787">
    <property type="term" value="F:hydrolase activity"/>
    <property type="evidence" value="ECO:0007669"/>
    <property type="project" value="UniProtKB-KW"/>
</dbReference>
<dbReference type="Proteomes" id="UP000054820">
    <property type="component" value="Unassembled WGS sequence"/>
</dbReference>
<dbReference type="AlphaFoldDB" id="A0A378L8Q7"/>
<dbReference type="EC" id="3.1.21.-" evidence="3 4"/>
<feature type="chain" id="PRO_5017044353" evidence="2">
    <location>
        <begin position="17"/>
        <end position="234"/>
    </location>
</feature>
<sequence length="234" mass="27332">MLRFLFLLCFAFLAFAQSPSSFPQSKKSAAQLFQKHPQPLYCQCSYEDKELNLVCCGIQSADSMQRAHRIDWKYVMAAEHFGRQFECCRKLICEDDHGKPYKGRRCCEKIDEQFRNVEAELYNLWPEVGMMNQAHSHHQFGMLPQQTDAMKIDRVSHRVELPDSAKGIVARAYLFMNEHYGLTLSPSQKKLFIAWNKAFKPKAWEKQWALQVALIEGYENSYMTHWQVKAHVAL</sequence>
<dbReference type="SUPFAM" id="SSF54060">
    <property type="entry name" value="His-Me finger endonucleases"/>
    <property type="match status" value="1"/>
</dbReference>